<sequence length="185" mass="20291">MTPAQFSTLRQRMTEVYRPISDRTVDYEYLNLQAWWADPEILGSIGAALARPFLDRAPSFVIGPPSSGYLLGALTAAALGVGFAAVAKEQPDTVDSDKWLMATAPPDYRDRQLSLGLRAGTVRPGDRVLAVDDVAETGSQLMTLRRIVEAAGATWLGASVVLDLLDRHQLRRDLNLQTIFHGREL</sequence>
<dbReference type="CDD" id="cd06223">
    <property type="entry name" value="PRTases_typeI"/>
    <property type="match status" value="1"/>
</dbReference>
<proteinExistence type="predicted"/>
<keyword evidence="4" id="KW-0328">Glycosyltransferase</keyword>
<evidence type="ECO:0000259" key="3">
    <source>
        <dbReference type="Pfam" id="PF00156"/>
    </source>
</evidence>
<keyword evidence="5" id="KW-1185">Reference proteome</keyword>
<evidence type="ECO:0000256" key="1">
    <source>
        <dbReference type="ARBA" id="ARBA00022679"/>
    </source>
</evidence>
<reference evidence="4 5" key="1">
    <citation type="submission" date="2023-05" db="EMBL/GenBank/DDBJ databases">
        <title>Lithophilousrod everest ZFBP1038 complete genpme.</title>
        <authorList>
            <person name="Tian M."/>
        </authorList>
    </citation>
    <scope>NUCLEOTIDE SEQUENCE [LARGE SCALE GENOMIC DNA]</scope>
    <source>
        <strain evidence="4 5">ZFBP1038</strain>
    </source>
</reference>
<dbReference type="SUPFAM" id="SSF53271">
    <property type="entry name" value="PRTase-like"/>
    <property type="match status" value="1"/>
</dbReference>
<gene>
    <name evidence="4" type="ORF">LWF01_17875</name>
</gene>
<dbReference type="EMBL" id="CP090958">
    <property type="protein sequence ID" value="WGW11931.1"/>
    <property type="molecule type" value="Genomic_DNA"/>
</dbReference>
<evidence type="ECO:0000313" key="5">
    <source>
        <dbReference type="Proteomes" id="UP001209083"/>
    </source>
</evidence>
<keyword evidence="2" id="KW-0660">Purine salvage</keyword>
<keyword evidence="1" id="KW-0808">Transferase</keyword>
<protein>
    <submittedName>
        <fullName evidence="4">Phosphoribosyltransferase family protein</fullName>
    </submittedName>
</protein>
<organism evidence="4 5">
    <name type="scientific">Saxibacter everestensis</name>
    <dbReference type="NCBI Taxonomy" id="2909229"/>
    <lineage>
        <taxon>Bacteria</taxon>
        <taxon>Bacillati</taxon>
        <taxon>Actinomycetota</taxon>
        <taxon>Actinomycetes</taxon>
        <taxon>Micrococcales</taxon>
        <taxon>Brevibacteriaceae</taxon>
        <taxon>Saxibacter</taxon>
    </lineage>
</organism>
<evidence type="ECO:0000313" key="4">
    <source>
        <dbReference type="EMBL" id="WGW11931.1"/>
    </source>
</evidence>
<dbReference type="InterPro" id="IPR000836">
    <property type="entry name" value="PRTase_dom"/>
</dbReference>
<dbReference type="Pfam" id="PF00156">
    <property type="entry name" value="Pribosyltran"/>
    <property type="match status" value="1"/>
</dbReference>
<dbReference type="InterPro" id="IPR050118">
    <property type="entry name" value="Pur/Pyrimidine_PRTase"/>
</dbReference>
<dbReference type="RefSeq" id="WP_349638727.1">
    <property type="nucleotide sequence ID" value="NZ_CP090958.1"/>
</dbReference>
<dbReference type="PANTHER" id="PTHR43864:SF1">
    <property type="entry name" value="XANTHINE PHOSPHORIBOSYLTRANSFERASE"/>
    <property type="match status" value="1"/>
</dbReference>
<dbReference type="InterPro" id="IPR029057">
    <property type="entry name" value="PRTase-like"/>
</dbReference>
<dbReference type="Gene3D" id="3.40.50.2020">
    <property type="match status" value="1"/>
</dbReference>
<dbReference type="Proteomes" id="UP001209083">
    <property type="component" value="Chromosome"/>
</dbReference>
<evidence type="ECO:0000256" key="2">
    <source>
        <dbReference type="ARBA" id="ARBA00022726"/>
    </source>
</evidence>
<dbReference type="GO" id="GO:0016757">
    <property type="term" value="F:glycosyltransferase activity"/>
    <property type="evidence" value="ECO:0007669"/>
    <property type="project" value="UniProtKB-KW"/>
</dbReference>
<name>A0ABY8QSW9_9MICO</name>
<accession>A0ABY8QSW9</accession>
<dbReference type="PANTHER" id="PTHR43864">
    <property type="entry name" value="HYPOXANTHINE/GUANINE PHOSPHORIBOSYLTRANSFERASE"/>
    <property type="match status" value="1"/>
</dbReference>
<feature type="domain" description="Phosphoribosyltransferase" evidence="3">
    <location>
        <begin position="55"/>
        <end position="163"/>
    </location>
</feature>